<organism evidence="2 3">
    <name type="scientific">Ostreococcus lucimarinus (strain CCE9901)</name>
    <dbReference type="NCBI Taxonomy" id="436017"/>
    <lineage>
        <taxon>Eukaryota</taxon>
        <taxon>Viridiplantae</taxon>
        <taxon>Chlorophyta</taxon>
        <taxon>Mamiellophyceae</taxon>
        <taxon>Mamiellales</taxon>
        <taxon>Bathycoccaceae</taxon>
        <taxon>Ostreococcus</taxon>
    </lineage>
</organism>
<dbReference type="OrthoDB" id="69177at2759"/>
<feature type="compositionally biased region" description="Acidic residues" evidence="1">
    <location>
        <begin position="20"/>
        <end position="36"/>
    </location>
</feature>
<dbReference type="AlphaFoldDB" id="A4SA24"/>
<sequence>MTTRRTRRANDAREATTSESESESESDESDESDDDASATSELELAVDELGRIACEVNRYLTYETTSATTFAGRDALDDDDARRLTKDCEAAHTAKNARGKRRTSGTSSGRTFWVNAESEPRCALEYLARETFRRATREAAARAERDAGARDEDERARYDPSKSGAEWWTQVIDEGDEIGWHWDKDYALEGAGVNAHPQLGTVTYFCDGGTPTVVVNRPTKVNCDYENGDVGVCGDITECVVSWPKWGKQITFDGRFLHGAPSEFARGTPQSSKRVTFLVNVWLNHKPITAQPLSQDELATMQLRDVERARSWVVTTGTPPSAAVVGKRELRERSRRTFDFKFKYSGAKRHLELTLPLDFSKNSDDSSSSEVCAGDESTRAVFSRAALGELR</sequence>
<feature type="region of interest" description="Disordered" evidence="1">
    <location>
        <begin position="1"/>
        <end position="42"/>
    </location>
</feature>
<evidence type="ECO:0000313" key="3">
    <source>
        <dbReference type="Proteomes" id="UP000001568"/>
    </source>
</evidence>
<gene>
    <name evidence="2" type="ORF">OSTLU_28402</name>
</gene>
<dbReference type="Gramene" id="ABP00589">
    <property type="protein sequence ID" value="ABP00589"/>
    <property type="gene ID" value="OSTLU_28402"/>
</dbReference>
<dbReference type="Proteomes" id="UP000001568">
    <property type="component" value="Chromosome 17"/>
</dbReference>
<dbReference type="OMA" id="PRCALEH"/>
<reference evidence="2 3" key="1">
    <citation type="journal article" date="2007" name="Proc. Natl. Acad. Sci. U.S.A.">
        <title>The tiny eukaryote Ostreococcus provides genomic insights into the paradox of plankton speciation.</title>
        <authorList>
            <person name="Palenik B."/>
            <person name="Grimwood J."/>
            <person name="Aerts A."/>
            <person name="Rouze P."/>
            <person name="Salamov A."/>
            <person name="Putnam N."/>
            <person name="Dupont C."/>
            <person name="Jorgensen R."/>
            <person name="Derelle E."/>
            <person name="Rombauts S."/>
            <person name="Zhou K."/>
            <person name="Otillar R."/>
            <person name="Merchant S.S."/>
            <person name="Podell S."/>
            <person name="Gaasterland T."/>
            <person name="Napoli C."/>
            <person name="Gendler K."/>
            <person name="Manuell A."/>
            <person name="Tai V."/>
            <person name="Vallon O."/>
            <person name="Piganeau G."/>
            <person name="Jancek S."/>
            <person name="Heijde M."/>
            <person name="Jabbari K."/>
            <person name="Bowler C."/>
            <person name="Lohr M."/>
            <person name="Robbens S."/>
            <person name="Werner G."/>
            <person name="Dubchak I."/>
            <person name="Pazour G.J."/>
            <person name="Ren Q."/>
            <person name="Paulsen I."/>
            <person name="Delwiche C."/>
            <person name="Schmutz J."/>
            <person name="Rokhsar D."/>
            <person name="Van de Peer Y."/>
            <person name="Moreau H."/>
            <person name="Grigoriev I.V."/>
        </authorList>
    </citation>
    <scope>NUCLEOTIDE SEQUENCE [LARGE SCALE GENOMIC DNA]</scope>
    <source>
        <strain evidence="2 3">CCE9901</strain>
    </source>
</reference>
<evidence type="ECO:0000256" key="1">
    <source>
        <dbReference type="SAM" id="MobiDB-lite"/>
    </source>
</evidence>
<protein>
    <submittedName>
        <fullName evidence="2">Uncharacterized protein</fullName>
    </submittedName>
</protein>
<dbReference type="GeneID" id="5006225"/>
<dbReference type="KEGG" id="olu:OSTLU_28402"/>
<name>A4SA24_OSTLU</name>
<dbReference type="EMBL" id="CP000597">
    <property type="protein sequence ID" value="ABP00589.1"/>
    <property type="molecule type" value="Genomic_DNA"/>
</dbReference>
<keyword evidence="3" id="KW-1185">Reference proteome</keyword>
<proteinExistence type="predicted"/>
<dbReference type="RefSeq" id="XP_001422272.1">
    <property type="nucleotide sequence ID" value="XM_001422235.1"/>
</dbReference>
<accession>A4SA24</accession>
<evidence type="ECO:0000313" key="2">
    <source>
        <dbReference type="EMBL" id="ABP00589.1"/>
    </source>
</evidence>
<dbReference type="HOGENOM" id="CLU_678521_0_0_1"/>
<dbReference type="eggNOG" id="ENOG502S26B">
    <property type="taxonomic scope" value="Eukaryota"/>
</dbReference>